<dbReference type="Proteomes" id="UP000427906">
    <property type="component" value="Chromosome"/>
</dbReference>
<proteinExistence type="predicted"/>
<evidence type="ECO:0000313" key="2">
    <source>
        <dbReference type="Proteomes" id="UP000427906"/>
    </source>
</evidence>
<sequence length="339" mass="38715">MLIPPQLDLPATRLADWLELYTLTTEYKECPVEKLLDAMDISEDAYIGDETEDVEKEQVLGRVCREFERRDETLKEAYPFKIIRGGTFIEQKEALNPGMLSYNLSLRISIKSTEIVVDGSLPDISYQERNLFQACANLAAAGYLGGRVYAFGWPRPDHTNLLDALRLVELEMGGEGVVQDFPPAPAKHAKDDELDVFAWLPHCDGPGWALTLWGQVASGKDWSIKPLSSDKIEQFRRRWYKKPPVLKPIRAMFVPFCLFEDELEKGAEAYKEALCDNTVLYGIIFHRCRLPWYMQKAYNNSIEVEGLGIVNKENVYGELKVWWEQFSEILYTATKADAA</sequence>
<evidence type="ECO:0000313" key="1">
    <source>
        <dbReference type="EMBL" id="BBO69104.1"/>
    </source>
</evidence>
<gene>
    <name evidence="1" type="ORF">DSCA_30340</name>
</gene>
<organism evidence="1 2">
    <name type="scientific">Desulfosarcina alkanivorans</name>
    <dbReference type="NCBI Taxonomy" id="571177"/>
    <lineage>
        <taxon>Bacteria</taxon>
        <taxon>Pseudomonadati</taxon>
        <taxon>Thermodesulfobacteriota</taxon>
        <taxon>Desulfobacteria</taxon>
        <taxon>Desulfobacterales</taxon>
        <taxon>Desulfosarcinaceae</taxon>
        <taxon>Desulfosarcina</taxon>
    </lineage>
</organism>
<keyword evidence="2" id="KW-1185">Reference proteome</keyword>
<reference evidence="1 2" key="1">
    <citation type="submission" date="2019-11" db="EMBL/GenBank/DDBJ databases">
        <title>Comparative genomics of hydrocarbon-degrading Desulfosarcina strains.</title>
        <authorList>
            <person name="Watanabe M."/>
            <person name="Kojima H."/>
            <person name="Fukui M."/>
        </authorList>
    </citation>
    <scope>NUCLEOTIDE SEQUENCE [LARGE SCALE GENOMIC DNA]</scope>
    <source>
        <strain evidence="1 2">PL12</strain>
    </source>
</reference>
<dbReference type="OrthoDB" id="7063746at2"/>
<name>A0A5K7YS49_9BACT</name>
<protein>
    <submittedName>
        <fullName evidence="1">Uncharacterized protein</fullName>
    </submittedName>
</protein>
<dbReference type="AlphaFoldDB" id="A0A5K7YS49"/>
<accession>A0A5K7YS49</accession>
<dbReference type="RefSeq" id="WP_155317183.1">
    <property type="nucleotide sequence ID" value="NZ_AP021874.1"/>
</dbReference>
<dbReference type="KEGG" id="dalk:DSCA_30340"/>
<dbReference type="EMBL" id="AP021874">
    <property type="protein sequence ID" value="BBO69104.1"/>
    <property type="molecule type" value="Genomic_DNA"/>
</dbReference>